<evidence type="ECO:0000313" key="4">
    <source>
        <dbReference type="Proteomes" id="UP000266861"/>
    </source>
</evidence>
<accession>A0A397HFY4</accession>
<dbReference type="PROSITE" id="PS50175">
    <property type="entry name" value="ASP_PROT_RETROV"/>
    <property type="match status" value="1"/>
</dbReference>
<evidence type="ECO:0000313" key="3">
    <source>
        <dbReference type="EMBL" id="RHZ60173.1"/>
    </source>
</evidence>
<evidence type="ECO:0000259" key="2">
    <source>
        <dbReference type="PROSITE" id="PS50175"/>
    </source>
</evidence>
<dbReference type="GO" id="GO:0004190">
    <property type="term" value="F:aspartic-type endopeptidase activity"/>
    <property type="evidence" value="ECO:0007669"/>
    <property type="project" value="InterPro"/>
</dbReference>
<dbReference type="GO" id="GO:0006508">
    <property type="term" value="P:proteolysis"/>
    <property type="evidence" value="ECO:0007669"/>
    <property type="project" value="InterPro"/>
</dbReference>
<dbReference type="EMBL" id="PQFF01000325">
    <property type="protein sequence ID" value="RHZ60173.1"/>
    <property type="molecule type" value="Genomic_DNA"/>
</dbReference>
<comment type="caution">
    <text evidence="3">The sequence shown here is derived from an EMBL/GenBank/DDBJ whole genome shotgun (WGS) entry which is preliminary data.</text>
</comment>
<keyword evidence="4" id="KW-1185">Reference proteome</keyword>
<protein>
    <recommendedName>
        <fullName evidence="2">Peptidase A2 domain-containing protein</fullName>
    </recommendedName>
</protein>
<reference evidence="3 4" key="1">
    <citation type="submission" date="2018-08" db="EMBL/GenBank/DDBJ databases">
        <title>Genome and evolution of the arbuscular mycorrhizal fungus Diversispora epigaea (formerly Glomus versiforme) and its bacterial endosymbionts.</title>
        <authorList>
            <person name="Sun X."/>
            <person name="Fei Z."/>
            <person name="Harrison M."/>
        </authorList>
    </citation>
    <scope>NUCLEOTIDE SEQUENCE [LARGE SCALE GENOMIC DNA]</scope>
    <source>
        <strain evidence="3 4">IT104</strain>
    </source>
</reference>
<dbReference type="AlphaFoldDB" id="A0A397HFY4"/>
<name>A0A397HFY4_9GLOM</name>
<keyword evidence="1" id="KW-0472">Membrane</keyword>
<dbReference type="OrthoDB" id="2409391at2759"/>
<sequence>MMCCIFFFPLIFLIFLFTFAIFLFIIGIIGATSILILFAGLFILFKIMKEQNPPETLQSLLKYEHKSGQAQRFLARVGKNFRWPSSMPEYFRGDAFEQIADVELEFDDEIGFNLIFFYNALDTGKFSGHEDEWATVYNKKIIEFGQEYDAEKLNNILEAMPSAIQLPVNPARLPRSKPAKIVTVQRTNNGDDYKVRVRVRRSGETNVFILSYDFYDNTNNNKQYSCVVDTGAPETILPYHVIRVLGRKGWNTSASLIAGGYGAPARQIRASAMFELSIGDNSNWSKWVQAQILLWENRPGIQVKYALVGNDVTDKLAYVHEPGNPIKFLDIRDEARLTTFLNTCH</sequence>
<evidence type="ECO:0000256" key="1">
    <source>
        <dbReference type="SAM" id="Phobius"/>
    </source>
</evidence>
<keyword evidence="1" id="KW-1133">Transmembrane helix</keyword>
<gene>
    <name evidence="3" type="ORF">Glove_357g53</name>
</gene>
<feature type="transmembrane region" description="Helical" evidence="1">
    <location>
        <begin position="12"/>
        <end position="45"/>
    </location>
</feature>
<dbReference type="InterPro" id="IPR001995">
    <property type="entry name" value="Peptidase_A2_cat"/>
</dbReference>
<organism evidence="3 4">
    <name type="scientific">Diversispora epigaea</name>
    <dbReference type="NCBI Taxonomy" id="1348612"/>
    <lineage>
        <taxon>Eukaryota</taxon>
        <taxon>Fungi</taxon>
        <taxon>Fungi incertae sedis</taxon>
        <taxon>Mucoromycota</taxon>
        <taxon>Glomeromycotina</taxon>
        <taxon>Glomeromycetes</taxon>
        <taxon>Diversisporales</taxon>
        <taxon>Diversisporaceae</taxon>
        <taxon>Diversispora</taxon>
    </lineage>
</organism>
<proteinExistence type="predicted"/>
<feature type="domain" description="Peptidase A2" evidence="2">
    <location>
        <begin position="224"/>
        <end position="312"/>
    </location>
</feature>
<keyword evidence="1" id="KW-0812">Transmembrane</keyword>
<dbReference type="Proteomes" id="UP000266861">
    <property type="component" value="Unassembled WGS sequence"/>
</dbReference>